<reference evidence="1 2" key="1">
    <citation type="journal article" date="2019" name="Int. J. Syst. Evol. Microbiol.">
        <title>The Global Catalogue of Microorganisms (GCM) 10K type strain sequencing project: providing services to taxonomists for standard genome sequencing and annotation.</title>
        <authorList>
            <consortium name="The Broad Institute Genomics Platform"/>
            <consortium name="The Broad Institute Genome Sequencing Center for Infectious Disease"/>
            <person name="Wu L."/>
            <person name="Ma J."/>
        </authorList>
    </citation>
    <scope>NUCLEOTIDE SEQUENCE [LARGE SCALE GENOMIC DNA]</scope>
    <source>
        <strain evidence="1 2">JCM 15572</strain>
    </source>
</reference>
<comment type="caution">
    <text evidence="1">The sequence shown here is derived from an EMBL/GenBank/DDBJ whole genome shotgun (WGS) entry which is preliminary data.</text>
</comment>
<organism evidence="1 2">
    <name type="scientific">Kribbella hippodromi</name>
    <dbReference type="NCBI Taxonomy" id="434347"/>
    <lineage>
        <taxon>Bacteria</taxon>
        <taxon>Bacillati</taxon>
        <taxon>Actinomycetota</taxon>
        <taxon>Actinomycetes</taxon>
        <taxon>Propionibacteriales</taxon>
        <taxon>Kribbellaceae</taxon>
        <taxon>Kribbella</taxon>
    </lineage>
</organism>
<dbReference type="Proteomes" id="UP001501705">
    <property type="component" value="Unassembled WGS sequence"/>
</dbReference>
<dbReference type="EMBL" id="BAAAPH010000005">
    <property type="protein sequence ID" value="GAA1563930.1"/>
    <property type="molecule type" value="Genomic_DNA"/>
</dbReference>
<accession>A0ABN2CTA2</accession>
<proteinExistence type="predicted"/>
<protein>
    <submittedName>
        <fullName evidence="1">Uncharacterized protein</fullName>
    </submittedName>
</protein>
<gene>
    <name evidence="1" type="ORF">GCM10009804_20820</name>
</gene>
<dbReference type="RefSeq" id="WP_344233179.1">
    <property type="nucleotide sequence ID" value="NZ_BAAAPH010000005.1"/>
</dbReference>
<name>A0ABN2CTA2_9ACTN</name>
<evidence type="ECO:0000313" key="2">
    <source>
        <dbReference type="Proteomes" id="UP001501705"/>
    </source>
</evidence>
<keyword evidence="2" id="KW-1185">Reference proteome</keyword>
<sequence>MTETELVEELRKLRVSVESLRLSIDTATSAGSYLADSPSDLRDRGVGIAMALEQLQALRESEAISDGDYETSKDKLLARFVVV</sequence>
<evidence type="ECO:0000313" key="1">
    <source>
        <dbReference type="EMBL" id="GAA1563930.1"/>
    </source>
</evidence>